<evidence type="ECO:0000313" key="1">
    <source>
        <dbReference type="EMBL" id="MBP2373231.1"/>
    </source>
</evidence>
<evidence type="ECO:0000313" key="2">
    <source>
        <dbReference type="Proteomes" id="UP000766570"/>
    </source>
</evidence>
<gene>
    <name evidence="1" type="ORF">JOF46_001143</name>
</gene>
<keyword evidence="2" id="KW-1185">Reference proteome</keyword>
<reference evidence="1 2" key="1">
    <citation type="submission" date="2021-03" db="EMBL/GenBank/DDBJ databases">
        <title>Sequencing the genomes of 1000 actinobacteria strains.</title>
        <authorList>
            <person name="Klenk H.-P."/>
        </authorList>
    </citation>
    <scope>NUCLEOTIDE SEQUENCE [LARGE SCALE GENOMIC DNA]</scope>
    <source>
        <strain evidence="1 2">DSM 15454</strain>
    </source>
</reference>
<organism evidence="1 2">
    <name type="scientific">Paeniglutamicibacter psychrophenolicus</name>
    <dbReference type="NCBI Taxonomy" id="257454"/>
    <lineage>
        <taxon>Bacteria</taxon>
        <taxon>Bacillati</taxon>
        <taxon>Actinomycetota</taxon>
        <taxon>Actinomycetes</taxon>
        <taxon>Micrococcales</taxon>
        <taxon>Micrococcaceae</taxon>
        <taxon>Paeniglutamicibacter</taxon>
    </lineage>
</organism>
<dbReference type="Proteomes" id="UP000766570">
    <property type="component" value="Unassembled WGS sequence"/>
</dbReference>
<dbReference type="EMBL" id="JAGIOE010000001">
    <property type="protein sequence ID" value="MBP2373231.1"/>
    <property type="molecule type" value="Genomic_DNA"/>
</dbReference>
<name>A0ABS4WAL2_9MICC</name>
<accession>A0ABS4WAL2</accession>
<protein>
    <submittedName>
        <fullName evidence="1">Uncharacterized protein</fullName>
    </submittedName>
</protein>
<proteinExistence type="predicted"/>
<sequence length="36" mass="4052">MDDVDDLWGAQGFKRLSRYDGLRSVRPTALGEQARA</sequence>
<comment type="caution">
    <text evidence="1">The sequence shown here is derived from an EMBL/GenBank/DDBJ whole genome shotgun (WGS) entry which is preliminary data.</text>
</comment>